<organism evidence="2 3">
    <name type="scientific">Glycomyces rhizosphaerae</name>
    <dbReference type="NCBI Taxonomy" id="2054422"/>
    <lineage>
        <taxon>Bacteria</taxon>
        <taxon>Bacillati</taxon>
        <taxon>Actinomycetota</taxon>
        <taxon>Actinomycetes</taxon>
        <taxon>Glycomycetales</taxon>
        <taxon>Glycomycetaceae</taxon>
        <taxon>Glycomyces</taxon>
    </lineage>
</organism>
<protein>
    <recommendedName>
        <fullName evidence="4">DUF4386 family protein</fullName>
    </recommendedName>
</protein>
<keyword evidence="3" id="KW-1185">Reference proteome</keyword>
<evidence type="ECO:0008006" key="4">
    <source>
        <dbReference type="Google" id="ProtNLM"/>
    </source>
</evidence>
<reference evidence="3" key="1">
    <citation type="journal article" date="2019" name="Int. J. Syst. Evol. Microbiol.">
        <title>The Global Catalogue of Microorganisms (GCM) 10K type strain sequencing project: providing services to taxonomists for standard genome sequencing and annotation.</title>
        <authorList>
            <consortium name="The Broad Institute Genomics Platform"/>
            <consortium name="The Broad Institute Genome Sequencing Center for Infectious Disease"/>
            <person name="Wu L."/>
            <person name="Ma J."/>
        </authorList>
    </citation>
    <scope>NUCLEOTIDE SEQUENCE [LARGE SCALE GENOMIC DNA]</scope>
    <source>
        <strain evidence="3">CGMCC 4.7396</strain>
    </source>
</reference>
<gene>
    <name evidence="2" type="ORF">ACFO8M_15755</name>
</gene>
<accession>A0ABV7Q3C4</accession>
<keyword evidence="1" id="KW-1133">Transmembrane helix</keyword>
<proteinExistence type="predicted"/>
<feature type="transmembrane region" description="Helical" evidence="1">
    <location>
        <begin position="166"/>
        <end position="184"/>
    </location>
</feature>
<dbReference type="Proteomes" id="UP001595712">
    <property type="component" value="Unassembled WGS sequence"/>
</dbReference>
<dbReference type="EMBL" id="JBHRWO010000012">
    <property type="protein sequence ID" value="MFC3493935.1"/>
    <property type="molecule type" value="Genomic_DNA"/>
</dbReference>
<evidence type="ECO:0000256" key="1">
    <source>
        <dbReference type="SAM" id="Phobius"/>
    </source>
</evidence>
<keyword evidence="1" id="KW-0812">Transmembrane</keyword>
<evidence type="ECO:0000313" key="2">
    <source>
        <dbReference type="EMBL" id="MFC3493935.1"/>
    </source>
</evidence>
<feature type="transmembrane region" description="Helical" evidence="1">
    <location>
        <begin position="41"/>
        <end position="63"/>
    </location>
</feature>
<name>A0ABV7Q3C4_9ACTN</name>
<comment type="caution">
    <text evidence="2">The sequence shown here is derived from an EMBL/GenBank/DDBJ whole genome shotgun (WGS) entry which is preliminary data.</text>
</comment>
<sequence>MSLPLVNLELRLAAVAGWLSAAIILVNTAKRAEILPTTPVTQLLAPLAQIFAIGFMLGLYIACRRTRSGLLTVGLIASLASVSALVGVEFVINLVFAYLEPAQVDTLRAGPLGTALTVASILFILAAVVYAAGLWRSGAPRVPLVLYAAATFPIGLRALVPEVALQLALVALAAAVVWLSVTLWQRALEPATA</sequence>
<feature type="transmembrane region" description="Helical" evidence="1">
    <location>
        <begin position="144"/>
        <end position="160"/>
    </location>
</feature>
<dbReference type="RefSeq" id="WP_387977246.1">
    <property type="nucleotide sequence ID" value="NZ_JBHRWO010000012.1"/>
</dbReference>
<feature type="transmembrane region" description="Helical" evidence="1">
    <location>
        <begin position="12"/>
        <end position="29"/>
    </location>
</feature>
<keyword evidence="1" id="KW-0472">Membrane</keyword>
<feature type="transmembrane region" description="Helical" evidence="1">
    <location>
        <begin position="111"/>
        <end position="132"/>
    </location>
</feature>
<evidence type="ECO:0000313" key="3">
    <source>
        <dbReference type="Proteomes" id="UP001595712"/>
    </source>
</evidence>
<feature type="transmembrane region" description="Helical" evidence="1">
    <location>
        <begin position="70"/>
        <end position="99"/>
    </location>
</feature>